<organism evidence="4 5">
    <name type="scientific">Acidithiobacillus caldus</name>
    <dbReference type="NCBI Taxonomy" id="33059"/>
    <lineage>
        <taxon>Bacteria</taxon>
        <taxon>Pseudomonadati</taxon>
        <taxon>Pseudomonadota</taxon>
        <taxon>Acidithiobacillia</taxon>
        <taxon>Acidithiobacillales</taxon>
        <taxon>Acidithiobacillaceae</taxon>
        <taxon>Acidithiobacillus</taxon>
    </lineage>
</organism>
<feature type="domain" description="Phospholipase/carboxylesterase/thioesterase" evidence="3">
    <location>
        <begin position="14"/>
        <end position="211"/>
    </location>
</feature>
<evidence type="ECO:0000259" key="3">
    <source>
        <dbReference type="Pfam" id="PF02230"/>
    </source>
</evidence>
<dbReference type="OMA" id="WYDILAM"/>
<dbReference type="PANTHER" id="PTHR10655">
    <property type="entry name" value="LYSOPHOSPHOLIPASE-RELATED"/>
    <property type="match status" value="1"/>
</dbReference>
<comment type="caution">
    <text evidence="4">The sequence shown here is derived from an EMBL/GenBank/DDBJ whole genome shotgun (WGS) entry which is preliminary data.</text>
</comment>
<dbReference type="AlphaFoldDB" id="A0A1E7YMC2"/>
<keyword evidence="2" id="KW-0378">Hydrolase</keyword>
<protein>
    <submittedName>
        <fullName evidence="4">Phospholipase</fullName>
    </submittedName>
</protein>
<evidence type="ECO:0000313" key="5">
    <source>
        <dbReference type="Proteomes" id="UP000175616"/>
    </source>
</evidence>
<comment type="similarity">
    <text evidence="1">Belongs to the AB hydrolase superfamily. AB hydrolase 2 family.</text>
</comment>
<dbReference type="EMBL" id="LZYE01000242">
    <property type="protein sequence ID" value="OFC34172.1"/>
    <property type="molecule type" value="Genomic_DNA"/>
</dbReference>
<sequence>MSPQWPETLWERPGRRAAAPLLVLLHGLGAGPEDMAGLLPALDPEEDWHVLAPAAPLRRVTIQGGLRMPAWYDILDLAADSPEDAQGIAAMATSLGQWLADWRRSTVILGGFSQGAALSLHAALHARVPAQAVLVFSGYLPLRHELPPAAEDSPPIFWGHGTRDPILPLEFARIGATILEQKGYRVERRDYPMAHQVVATELEDARTFLRQQVMGGSRPEVPSSA</sequence>
<dbReference type="InterPro" id="IPR003140">
    <property type="entry name" value="PLipase/COase/thioEstase"/>
</dbReference>
<reference evidence="4 5" key="1">
    <citation type="submission" date="2016-06" db="EMBL/GenBank/DDBJ databases">
        <title>Gene turnover analysis identifies the evolutionary adaptation of the extremophile Acidithiobacillus caldus.</title>
        <authorList>
            <person name="Zhang X."/>
        </authorList>
    </citation>
    <scope>NUCLEOTIDE SEQUENCE [LARGE SCALE GENOMIC DNA]</scope>
    <source>
        <strain evidence="4 5">DX</strain>
    </source>
</reference>
<evidence type="ECO:0000256" key="2">
    <source>
        <dbReference type="ARBA" id="ARBA00022801"/>
    </source>
</evidence>
<gene>
    <name evidence="4" type="ORF">BAE27_09095</name>
</gene>
<evidence type="ECO:0000313" key="4">
    <source>
        <dbReference type="EMBL" id="OFC34172.1"/>
    </source>
</evidence>
<dbReference type="GO" id="GO:0016787">
    <property type="term" value="F:hydrolase activity"/>
    <property type="evidence" value="ECO:0007669"/>
    <property type="project" value="UniProtKB-KW"/>
</dbReference>
<dbReference type="Pfam" id="PF02230">
    <property type="entry name" value="Abhydrolase_2"/>
    <property type="match status" value="1"/>
</dbReference>
<name>A0A1E7YMC2_9PROT</name>
<proteinExistence type="inferred from homology"/>
<dbReference type="PANTHER" id="PTHR10655:SF17">
    <property type="entry name" value="LYSOPHOSPHOLIPASE-LIKE PROTEIN 1"/>
    <property type="match status" value="1"/>
</dbReference>
<dbReference type="RefSeq" id="WP_014003347.1">
    <property type="nucleotide sequence ID" value="NZ_CP026328.2"/>
</dbReference>
<dbReference type="PATRIC" id="fig|33059.14.peg.1146"/>
<dbReference type="Gene3D" id="3.40.50.1820">
    <property type="entry name" value="alpha/beta hydrolase"/>
    <property type="match status" value="1"/>
</dbReference>
<dbReference type="Proteomes" id="UP000175616">
    <property type="component" value="Unassembled WGS sequence"/>
</dbReference>
<dbReference type="GeneID" id="92932193"/>
<dbReference type="SUPFAM" id="SSF53474">
    <property type="entry name" value="alpha/beta-Hydrolases"/>
    <property type="match status" value="1"/>
</dbReference>
<evidence type="ECO:0000256" key="1">
    <source>
        <dbReference type="ARBA" id="ARBA00006499"/>
    </source>
</evidence>
<accession>A0A1E7YMC2</accession>
<dbReference type="InterPro" id="IPR050565">
    <property type="entry name" value="LYPA1-2/EST-like"/>
</dbReference>
<dbReference type="InterPro" id="IPR029058">
    <property type="entry name" value="AB_hydrolase_fold"/>
</dbReference>